<dbReference type="GO" id="GO:0006508">
    <property type="term" value="P:proteolysis"/>
    <property type="evidence" value="ECO:0007669"/>
    <property type="project" value="UniProtKB-KW"/>
</dbReference>
<evidence type="ECO:0000259" key="9">
    <source>
        <dbReference type="Pfam" id="PF25145"/>
    </source>
</evidence>
<accession>I3CD95</accession>
<protein>
    <submittedName>
        <fullName evidence="10">Membrane-bound serine protease (ClpP class)</fullName>
    </submittedName>
</protein>
<evidence type="ECO:0000256" key="4">
    <source>
        <dbReference type="ARBA" id="ARBA00023136"/>
    </source>
</evidence>
<gene>
    <name evidence="10" type="ORF">BegalDRAFT_0676</name>
</gene>
<dbReference type="RefSeq" id="WP_002683637.1">
    <property type="nucleotide sequence ID" value="NZ_JH600070.1"/>
</dbReference>
<feature type="transmembrane region" description="Helical" evidence="5">
    <location>
        <begin position="260"/>
        <end position="282"/>
    </location>
</feature>
<comment type="subcellular location">
    <subcellularLocation>
        <location evidence="1">Membrane</location>
        <topology evidence="1">Multi-pass membrane protein</topology>
    </subcellularLocation>
</comment>
<dbReference type="Pfam" id="PF24961">
    <property type="entry name" value="NfeD_membrane"/>
    <property type="match status" value="1"/>
</dbReference>
<proteinExistence type="predicted"/>
<dbReference type="STRING" id="395493.BegalDRAFT_0676"/>
<evidence type="ECO:0000256" key="1">
    <source>
        <dbReference type="ARBA" id="ARBA00004141"/>
    </source>
</evidence>
<organism evidence="10 11">
    <name type="scientific">Beggiatoa alba B18LD</name>
    <dbReference type="NCBI Taxonomy" id="395493"/>
    <lineage>
        <taxon>Bacteria</taxon>
        <taxon>Pseudomonadati</taxon>
        <taxon>Pseudomonadota</taxon>
        <taxon>Gammaproteobacteria</taxon>
        <taxon>Thiotrichales</taxon>
        <taxon>Thiotrichaceae</taxon>
        <taxon>Beggiatoa</taxon>
    </lineage>
</organism>
<dbReference type="InterPro" id="IPR002810">
    <property type="entry name" value="NfeD-like_C"/>
</dbReference>
<feature type="domain" description="NfeD integral membrane" evidence="8">
    <location>
        <begin position="268"/>
        <end position="384"/>
    </location>
</feature>
<feature type="transmembrane region" description="Helical" evidence="5">
    <location>
        <begin position="337"/>
        <end position="355"/>
    </location>
</feature>
<dbReference type="OrthoDB" id="5289056at2"/>
<feature type="chain" id="PRO_5003669105" evidence="6">
    <location>
        <begin position="24"/>
        <end position="457"/>
    </location>
</feature>
<evidence type="ECO:0000256" key="5">
    <source>
        <dbReference type="SAM" id="Phobius"/>
    </source>
</evidence>
<keyword evidence="2 5" id="KW-0812">Transmembrane</keyword>
<dbReference type="Proteomes" id="UP000005744">
    <property type="component" value="Unassembled WGS sequence"/>
</dbReference>
<reference evidence="10 11" key="1">
    <citation type="submission" date="2011-11" db="EMBL/GenBank/DDBJ databases">
        <title>Improved High-Quality Draft sequence of Beggiatoa alba B18lD.</title>
        <authorList>
            <consortium name="US DOE Joint Genome Institute"/>
            <person name="Lucas S."/>
            <person name="Han J."/>
            <person name="Lapidus A."/>
            <person name="Cheng J.-F."/>
            <person name="Goodwin L."/>
            <person name="Pitluck S."/>
            <person name="Peters L."/>
            <person name="Mikhailova N."/>
            <person name="Held B."/>
            <person name="Detter J.C."/>
            <person name="Han C."/>
            <person name="Tapia R."/>
            <person name="Land M."/>
            <person name="Hauser L."/>
            <person name="Kyrpides N."/>
            <person name="Ivanova N."/>
            <person name="Pagani I."/>
            <person name="Samuel K."/>
            <person name="Teske A."/>
            <person name="Mueller J."/>
            <person name="Woyke T."/>
        </authorList>
    </citation>
    <scope>NUCLEOTIDE SEQUENCE [LARGE SCALE GENOMIC DNA]</scope>
    <source>
        <strain evidence="10 11">B18LD</strain>
    </source>
</reference>
<feature type="transmembrane region" description="Helical" evidence="5">
    <location>
        <begin position="361"/>
        <end position="384"/>
    </location>
</feature>
<sequence>MRCYLRLFIYFLSIFSLASFAHAETSTPPTTQVWQLTIHGAITPATADYVVQAIQKAQTATVELIVLTIDTPGGLDLAMREIVQAILASRVPIASYVHPSGARAASAGTYILYASHIAAMSPATNLGAATPVQIGQADNENQRRTIIDATANPNTTSPSAKSNADTLRDKQVNDAEAYLQSLATLRGRNAVWAGKAVRESASLSADDALKENVIDIIAKDVNELLAQLNGREIKLPQQNKRLQTAQTTITQIEADWRNRLLSIITDPNIAYLLMLLGIYGMFFELSNPGSILPGVLGGVALLLALFAFQVLPINYAGVGLILLGIAFIVAEAFFPSFILGLGGIIAFVIGSIMLMDSDTPHFTISPVLIGSLAITTTIFFIWIVKISLWIRTQPIVNGKEAMLGLEGECTDSHGNQLKIFVHGELWNAQATQPIKVGQRVRVIAGKGLVLTVEPITE</sequence>
<dbReference type="SUPFAM" id="SSF141322">
    <property type="entry name" value="NfeD domain-like"/>
    <property type="match status" value="1"/>
</dbReference>
<feature type="transmembrane region" description="Helical" evidence="5">
    <location>
        <begin position="289"/>
        <end position="307"/>
    </location>
</feature>
<dbReference type="InterPro" id="IPR029045">
    <property type="entry name" value="ClpP/crotonase-like_dom_sf"/>
</dbReference>
<evidence type="ECO:0000256" key="3">
    <source>
        <dbReference type="ARBA" id="ARBA00022989"/>
    </source>
</evidence>
<keyword evidence="3 5" id="KW-1133">Transmembrane helix</keyword>
<dbReference type="Pfam" id="PF25145">
    <property type="entry name" value="NfeD1b_N"/>
    <property type="match status" value="1"/>
</dbReference>
<evidence type="ECO:0000256" key="2">
    <source>
        <dbReference type="ARBA" id="ARBA00022692"/>
    </source>
</evidence>
<dbReference type="GO" id="GO:0016020">
    <property type="term" value="C:membrane"/>
    <property type="evidence" value="ECO:0007669"/>
    <property type="project" value="UniProtKB-SubCell"/>
</dbReference>
<feature type="domain" description="NfeD1b N-terminal" evidence="9">
    <location>
        <begin position="33"/>
        <end position="194"/>
    </location>
</feature>
<name>I3CD95_9GAMM</name>
<keyword evidence="6" id="KW-0732">Signal</keyword>
<keyword evidence="10" id="KW-0378">Hydrolase</keyword>
<feature type="domain" description="NfeD-like C-terminal" evidence="7">
    <location>
        <begin position="400"/>
        <end position="454"/>
    </location>
</feature>
<dbReference type="InterPro" id="IPR056739">
    <property type="entry name" value="NfeD_membrane"/>
</dbReference>
<dbReference type="PANTHER" id="PTHR33507:SF4">
    <property type="entry name" value="NODULATION COMPETITIVENESS PROTEIN NFED"/>
    <property type="match status" value="1"/>
</dbReference>
<evidence type="ECO:0000259" key="7">
    <source>
        <dbReference type="Pfam" id="PF01957"/>
    </source>
</evidence>
<dbReference type="PANTHER" id="PTHR33507">
    <property type="entry name" value="INNER MEMBRANE PROTEIN YBBJ"/>
    <property type="match status" value="1"/>
</dbReference>
<dbReference type="EMBL" id="JH600070">
    <property type="protein sequence ID" value="EIJ41588.1"/>
    <property type="molecule type" value="Genomic_DNA"/>
</dbReference>
<feature type="signal peptide" evidence="6">
    <location>
        <begin position="1"/>
        <end position="23"/>
    </location>
</feature>
<evidence type="ECO:0000259" key="8">
    <source>
        <dbReference type="Pfam" id="PF24961"/>
    </source>
</evidence>
<evidence type="ECO:0000313" key="10">
    <source>
        <dbReference type="EMBL" id="EIJ41588.1"/>
    </source>
</evidence>
<dbReference type="SUPFAM" id="SSF52096">
    <property type="entry name" value="ClpP/crotonase"/>
    <property type="match status" value="1"/>
</dbReference>
<dbReference type="FunFam" id="3.90.226.10:FF:000089">
    <property type="entry name" value="Membrane-bound serine protease"/>
    <property type="match status" value="1"/>
</dbReference>
<dbReference type="HOGENOM" id="CLU_024619_1_0_6"/>
<evidence type="ECO:0000256" key="6">
    <source>
        <dbReference type="SAM" id="SignalP"/>
    </source>
</evidence>
<dbReference type="InterPro" id="IPR052165">
    <property type="entry name" value="Membrane_assoc_protease"/>
</dbReference>
<dbReference type="InterPro" id="IPR012340">
    <property type="entry name" value="NA-bd_OB-fold"/>
</dbReference>
<dbReference type="CDD" id="cd07020">
    <property type="entry name" value="Clp_protease_NfeD_1"/>
    <property type="match status" value="1"/>
</dbReference>
<dbReference type="GO" id="GO:0008233">
    <property type="term" value="F:peptidase activity"/>
    <property type="evidence" value="ECO:0007669"/>
    <property type="project" value="UniProtKB-KW"/>
</dbReference>
<dbReference type="Pfam" id="PF01957">
    <property type="entry name" value="NfeD"/>
    <property type="match status" value="1"/>
</dbReference>
<dbReference type="InterPro" id="IPR056738">
    <property type="entry name" value="NfeD1b_N"/>
</dbReference>
<dbReference type="AlphaFoldDB" id="I3CD95"/>
<dbReference type="Gene3D" id="2.40.50.140">
    <property type="entry name" value="Nucleic acid-binding proteins"/>
    <property type="match status" value="1"/>
</dbReference>
<keyword evidence="4 5" id="KW-0472">Membrane</keyword>
<keyword evidence="11" id="KW-1185">Reference proteome</keyword>
<dbReference type="Gene3D" id="3.90.226.10">
    <property type="entry name" value="2-enoyl-CoA Hydratase, Chain A, domain 1"/>
    <property type="match status" value="1"/>
</dbReference>
<keyword evidence="10" id="KW-0645">Protease</keyword>
<evidence type="ECO:0000313" key="11">
    <source>
        <dbReference type="Proteomes" id="UP000005744"/>
    </source>
</evidence>
<dbReference type="eggNOG" id="COG1030">
    <property type="taxonomic scope" value="Bacteria"/>
</dbReference>